<comment type="caution">
    <text evidence="2">The sequence shown here is derived from an EMBL/GenBank/DDBJ whole genome shotgun (WGS) entry which is preliminary data.</text>
</comment>
<proteinExistence type="predicted"/>
<name>A0A5Q3RW88_9NEIS</name>
<reference evidence="2" key="1">
    <citation type="journal article" name="Emerg. Infect. Dis.">
        <title>Two cases of a newly characterized neisseria species.</title>
        <authorList>
            <person name="Mustapha M."/>
            <person name="Lemos A.P.S."/>
            <person name="Harrison L.H."/>
            <person name="Vantyne D."/>
            <person name="Sacchi C.T."/>
        </authorList>
    </citation>
    <scope>NUCLEOTIDE SEQUENCE</scope>
    <source>
        <strain evidence="2">N.95.16</strain>
    </source>
</reference>
<evidence type="ECO:0000313" key="3">
    <source>
        <dbReference type="Proteomes" id="UP000486297"/>
    </source>
</evidence>
<gene>
    <name evidence="2" type="ORF">GJU80_02670</name>
</gene>
<sequence>MGISVENFMAGQVESGRQSKLEPFKDDILLLKKNGFSQKQIQQFLAQNGIQAGLTTINWFIRSRLQNVDSATEKPIKKSDNVNQLTNHSILVSKPEIQVADSAQAQENHTGKFNWQEKIDTEKYK</sequence>
<feature type="compositionally biased region" description="Polar residues" evidence="1">
    <location>
        <begin position="101"/>
        <end position="113"/>
    </location>
</feature>
<dbReference type="Proteomes" id="UP000486297">
    <property type="component" value="Unassembled WGS sequence"/>
</dbReference>
<keyword evidence="3" id="KW-1185">Reference proteome</keyword>
<feature type="region of interest" description="Disordered" evidence="1">
    <location>
        <begin position="101"/>
        <end position="125"/>
    </location>
</feature>
<accession>A0A5Q3RW88</accession>
<dbReference type="RefSeq" id="WP_095503317.1">
    <property type="nucleotide sequence ID" value="NZ_CP046027.1"/>
</dbReference>
<dbReference type="AlphaFoldDB" id="A0A5Q3RW88"/>
<protein>
    <submittedName>
        <fullName evidence="2">Uncharacterized protein</fullName>
    </submittedName>
</protein>
<evidence type="ECO:0000256" key="1">
    <source>
        <dbReference type="SAM" id="MobiDB-lite"/>
    </source>
</evidence>
<dbReference type="EMBL" id="WJXO01000001">
    <property type="protein sequence ID" value="MRN37424.1"/>
    <property type="molecule type" value="Genomic_DNA"/>
</dbReference>
<feature type="compositionally biased region" description="Basic and acidic residues" evidence="1">
    <location>
        <begin position="115"/>
        <end position="125"/>
    </location>
</feature>
<evidence type="ECO:0000313" key="2">
    <source>
        <dbReference type="EMBL" id="MRN37424.1"/>
    </source>
</evidence>
<organism evidence="2 3">
    <name type="scientific">Neisseria brasiliensis</name>
    <dbReference type="NCBI Taxonomy" id="2666100"/>
    <lineage>
        <taxon>Bacteria</taxon>
        <taxon>Pseudomonadati</taxon>
        <taxon>Pseudomonadota</taxon>
        <taxon>Betaproteobacteria</taxon>
        <taxon>Neisseriales</taxon>
        <taxon>Neisseriaceae</taxon>
        <taxon>Neisseria</taxon>
    </lineage>
</organism>